<keyword evidence="8" id="KW-1185">Reference proteome</keyword>
<dbReference type="AlphaFoldDB" id="A0A8H7ZGU8"/>
<evidence type="ECO:0000256" key="1">
    <source>
        <dbReference type="ARBA" id="ARBA00004141"/>
    </source>
</evidence>
<feature type="transmembrane region" description="Helical" evidence="6">
    <location>
        <begin position="59"/>
        <end position="82"/>
    </location>
</feature>
<dbReference type="GO" id="GO:0016020">
    <property type="term" value="C:membrane"/>
    <property type="evidence" value="ECO:0007669"/>
    <property type="project" value="UniProtKB-SubCell"/>
</dbReference>
<proteinExistence type="predicted"/>
<keyword evidence="4 6" id="KW-0472">Membrane</keyword>
<dbReference type="RefSeq" id="XP_067548366.1">
    <property type="nucleotide sequence ID" value="XM_067691937.1"/>
</dbReference>
<dbReference type="OrthoDB" id="5348404at2759"/>
<feature type="transmembrane region" description="Helical" evidence="6">
    <location>
        <begin position="22"/>
        <end position="47"/>
    </location>
</feature>
<feature type="transmembrane region" description="Helical" evidence="6">
    <location>
        <begin position="159"/>
        <end position="178"/>
    </location>
</feature>
<evidence type="ECO:0000313" key="7">
    <source>
        <dbReference type="EMBL" id="KAG5419250.1"/>
    </source>
</evidence>
<dbReference type="Pfam" id="PF03619">
    <property type="entry name" value="Solute_trans_a"/>
    <property type="match status" value="1"/>
</dbReference>
<feature type="region of interest" description="Disordered" evidence="5">
    <location>
        <begin position="430"/>
        <end position="457"/>
    </location>
</feature>
<feature type="transmembrane region" description="Helical" evidence="6">
    <location>
        <begin position="190"/>
        <end position="215"/>
    </location>
</feature>
<organism evidence="7 8">
    <name type="scientific">Candida metapsilosis</name>
    <dbReference type="NCBI Taxonomy" id="273372"/>
    <lineage>
        <taxon>Eukaryota</taxon>
        <taxon>Fungi</taxon>
        <taxon>Dikarya</taxon>
        <taxon>Ascomycota</taxon>
        <taxon>Saccharomycotina</taxon>
        <taxon>Pichiomycetes</taxon>
        <taxon>Debaryomycetaceae</taxon>
        <taxon>Candida/Lodderomyces clade</taxon>
        <taxon>Candida</taxon>
    </lineage>
</organism>
<dbReference type="GeneID" id="93651646"/>
<dbReference type="InterPro" id="IPR005178">
    <property type="entry name" value="Ostalpha/TMEM184C"/>
</dbReference>
<dbReference type="Proteomes" id="UP000669133">
    <property type="component" value="Unassembled WGS sequence"/>
</dbReference>
<keyword evidence="3 6" id="KW-1133">Transmembrane helix</keyword>
<dbReference type="EMBL" id="JAEOAQ010000003">
    <property type="protein sequence ID" value="KAG5419250.1"/>
    <property type="molecule type" value="Genomic_DNA"/>
</dbReference>
<comment type="subcellular location">
    <subcellularLocation>
        <location evidence="1">Membrane</location>
        <topology evidence="1">Multi-pass membrane protein</topology>
    </subcellularLocation>
</comment>
<accession>A0A8H7ZGU8</accession>
<evidence type="ECO:0000256" key="5">
    <source>
        <dbReference type="SAM" id="MobiDB-lite"/>
    </source>
</evidence>
<evidence type="ECO:0000256" key="2">
    <source>
        <dbReference type="ARBA" id="ARBA00022692"/>
    </source>
</evidence>
<reference evidence="7 8" key="1">
    <citation type="submission" date="2020-12" db="EMBL/GenBank/DDBJ databases">
        <title>Effect of drift, selection, and recombination on the evolution of hybrid genomes in Candida yeast pathogens.</title>
        <authorList>
            <person name="Mixao V."/>
            <person name="Ksiezopolska E."/>
            <person name="Saus E."/>
            <person name="Boekhout T."/>
            <person name="Gacser A."/>
            <person name="Gabaldon T."/>
        </authorList>
    </citation>
    <scope>NUCLEOTIDE SEQUENCE [LARGE SCALE GENOMIC DNA]</scope>
    <source>
        <strain evidence="7 8">BP57</strain>
    </source>
</reference>
<evidence type="ECO:0000313" key="8">
    <source>
        <dbReference type="Proteomes" id="UP000669133"/>
    </source>
</evidence>
<evidence type="ECO:0000256" key="4">
    <source>
        <dbReference type="ARBA" id="ARBA00023136"/>
    </source>
</evidence>
<gene>
    <name evidence="7" type="ORF">I9W82_003017</name>
</gene>
<comment type="caution">
    <text evidence="7">The sequence shown here is derived from an EMBL/GenBank/DDBJ whole genome shotgun (WGS) entry which is preliminary data.</text>
</comment>
<feature type="transmembrane region" description="Helical" evidence="6">
    <location>
        <begin position="227"/>
        <end position="250"/>
    </location>
</feature>
<dbReference type="SMART" id="SM01417">
    <property type="entry name" value="Solute_trans_a"/>
    <property type="match status" value="1"/>
</dbReference>
<feature type="transmembrane region" description="Helical" evidence="6">
    <location>
        <begin position="94"/>
        <end position="112"/>
    </location>
</feature>
<evidence type="ECO:0000256" key="6">
    <source>
        <dbReference type="SAM" id="Phobius"/>
    </source>
</evidence>
<name>A0A8H7ZGU8_9ASCO</name>
<dbReference type="PANTHER" id="PTHR23423">
    <property type="entry name" value="ORGANIC SOLUTE TRANSPORTER-RELATED"/>
    <property type="match status" value="1"/>
</dbReference>
<evidence type="ECO:0000256" key="3">
    <source>
        <dbReference type="ARBA" id="ARBA00022989"/>
    </source>
</evidence>
<keyword evidence="2 6" id="KW-0812">Transmembrane</keyword>
<protein>
    <recommendedName>
        <fullName evidence="9">DUF300-domain-containing protein</fullName>
    </recommendedName>
</protein>
<sequence>MALQHTQFTINGYDPSLQLPHWVITISFYSSLTSAFIISISILLHLLNYRKPFQQRLMIRIQLIVPLFALSCYSMLINQTSIFNRFVLEPIREIYEAFVIYTFFSLLTDMLGGERNIIIMTSGRKPVPHPGTMRYLLSPLDISDPKTFLVIKRGILQYVWLKPFICFGTLFFELLGWYNVNDMSYKSIYLWMTVIYNASVTLSLYSLAIFWKILWDDLKPFKPVGKFLCVKLIIFASYWQGVILAILNFFEVLPGSGKSNTDENGDTSGGGGESIGVCIQNALLCVELIAFAIGHWYSFSYFPFTISQLPWGRYKFYYALKDWLGFKDLLIDFRKTFKGDHYKDYRQFDSVEAVVAHPESKGRMSRIHQGLRYHYDGKHKHWLPDNSSLHAGGNGGGNGISSSTGNVPSTSEIHALDNASLLSNNTSMRAIYPQSPTTSPPGSPSIGSDADDNTSVNGASPIAAAAAATTTTGAGNTIISDIIQSDSVLSTIDHSQEQFDLDEYIYEEAIDEIGNYALEDDDVKRILNYPIVDGVLDSHVYGYKVQKLRQRQDLRKLKQRKESILQSNQSYRYGSIV</sequence>
<feature type="region of interest" description="Disordered" evidence="5">
    <location>
        <begin position="386"/>
        <end position="409"/>
    </location>
</feature>
<evidence type="ECO:0008006" key="9">
    <source>
        <dbReference type="Google" id="ProtNLM"/>
    </source>
</evidence>